<dbReference type="RefSeq" id="WP_076429314.1">
    <property type="nucleotide sequence ID" value="NZ_FTNO01000001.1"/>
</dbReference>
<evidence type="ECO:0000313" key="1">
    <source>
        <dbReference type="EMBL" id="SIR12265.1"/>
    </source>
</evidence>
<dbReference type="AlphaFoldDB" id="A0A1N6YCB8"/>
<name>A0A1N6YCB8_9EURY</name>
<proteinExistence type="predicted"/>
<evidence type="ECO:0008006" key="3">
    <source>
        <dbReference type="Google" id="ProtNLM"/>
    </source>
</evidence>
<dbReference type="OrthoDB" id="210127at2157"/>
<dbReference type="InterPro" id="IPR058877">
    <property type="entry name" value="JAB/MPN_dom-containing"/>
</dbReference>
<accession>A0A1N6YCB8</accession>
<dbReference type="EMBL" id="FTNO01000001">
    <property type="protein sequence ID" value="SIR12265.1"/>
    <property type="molecule type" value="Genomic_DNA"/>
</dbReference>
<reference evidence="2" key="1">
    <citation type="submission" date="2017-01" db="EMBL/GenBank/DDBJ databases">
        <authorList>
            <person name="Varghese N."/>
            <person name="Submissions S."/>
        </authorList>
    </citation>
    <scope>NUCLEOTIDE SEQUENCE [LARGE SCALE GENOMIC DNA]</scope>
    <source>
        <strain evidence="2">CGMCC 1.7737</strain>
    </source>
</reference>
<dbReference type="Proteomes" id="UP000186914">
    <property type="component" value="Unassembled WGS sequence"/>
</dbReference>
<sequence>MVFVTRGLRDALLELASNAEPETVTVPLSVTSASELRGRDELPPKIPVFTHFYPPDTGGSVTAVFGMDLSIPARQTQGRFTSHPQGRLEVARTDDLHEIMLVAVPPWTTDTIAAFDRAGRKQELVVVDAEPPAELL</sequence>
<organism evidence="1 2">
    <name type="scientific">Haladaptatus litoreus</name>
    <dbReference type="NCBI Taxonomy" id="553468"/>
    <lineage>
        <taxon>Archaea</taxon>
        <taxon>Methanobacteriati</taxon>
        <taxon>Methanobacteriota</taxon>
        <taxon>Stenosarchaea group</taxon>
        <taxon>Halobacteria</taxon>
        <taxon>Halobacteriales</taxon>
        <taxon>Haladaptataceae</taxon>
        <taxon>Haladaptatus</taxon>
    </lineage>
</organism>
<keyword evidence="2" id="KW-1185">Reference proteome</keyword>
<evidence type="ECO:0000313" key="2">
    <source>
        <dbReference type="Proteomes" id="UP000186914"/>
    </source>
</evidence>
<protein>
    <recommendedName>
        <fullName evidence="3">Proteasome lid subunit RPN8/RPN11, contains Jab1/MPN metalloenzyme (JAMM) motif</fullName>
    </recommendedName>
</protein>
<gene>
    <name evidence="1" type="ORF">SAMN05421858_1506</name>
</gene>
<dbReference type="Pfam" id="PF26422">
    <property type="entry name" value="Halo_JAB_MPN"/>
    <property type="match status" value="1"/>
</dbReference>